<feature type="region of interest" description="Disordered" evidence="1">
    <location>
        <begin position="1"/>
        <end position="103"/>
    </location>
</feature>
<feature type="compositionally biased region" description="Basic residues" evidence="1">
    <location>
        <begin position="19"/>
        <end position="42"/>
    </location>
</feature>
<evidence type="ECO:0000313" key="2">
    <source>
        <dbReference type="EMBL" id="CAA9554123.1"/>
    </source>
</evidence>
<proteinExistence type="predicted"/>
<dbReference type="AlphaFoldDB" id="A0A6J4UPK5"/>
<gene>
    <name evidence="2" type="ORF">AVDCRST_MAG49-1983</name>
</gene>
<feature type="non-terminal residue" evidence="2">
    <location>
        <position position="1"/>
    </location>
</feature>
<dbReference type="EMBL" id="CADCWG010000135">
    <property type="protein sequence ID" value="CAA9554123.1"/>
    <property type="molecule type" value="Genomic_DNA"/>
</dbReference>
<sequence>VRHIYPGGCPGRPEERLRPRDRRQHRRPRSGLRRRRLRAGRRPGHDDPHVARLPAGPGDRAGGQQRPQGPPRHRLDRRQARLEPGMVSRHDERRGKGRARHVV</sequence>
<reference evidence="2" key="1">
    <citation type="submission" date="2020-02" db="EMBL/GenBank/DDBJ databases">
        <authorList>
            <person name="Meier V. D."/>
        </authorList>
    </citation>
    <scope>NUCLEOTIDE SEQUENCE</scope>
    <source>
        <strain evidence="2">AVDCRST_MAG49</strain>
    </source>
</reference>
<protein>
    <submittedName>
        <fullName evidence="2">PaaD-like protein (DUF59) involved in Fe-S cluster assembly</fullName>
    </submittedName>
</protein>
<feature type="non-terminal residue" evidence="2">
    <location>
        <position position="103"/>
    </location>
</feature>
<accession>A0A6J4UPK5</accession>
<name>A0A6J4UPK5_9BACT</name>
<organism evidence="2">
    <name type="scientific">uncultured Thermomicrobiales bacterium</name>
    <dbReference type="NCBI Taxonomy" id="1645740"/>
    <lineage>
        <taxon>Bacteria</taxon>
        <taxon>Pseudomonadati</taxon>
        <taxon>Thermomicrobiota</taxon>
        <taxon>Thermomicrobia</taxon>
        <taxon>Thermomicrobiales</taxon>
        <taxon>environmental samples</taxon>
    </lineage>
</organism>
<evidence type="ECO:0000256" key="1">
    <source>
        <dbReference type="SAM" id="MobiDB-lite"/>
    </source>
</evidence>